<gene>
    <name evidence="1" type="ORF">DI555_00855</name>
</gene>
<organism evidence="1 2">
    <name type="scientific">Novosphingobium pentaromativorans</name>
    <dbReference type="NCBI Taxonomy" id="205844"/>
    <lineage>
        <taxon>Bacteria</taxon>
        <taxon>Pseudomonadati</taxon>
        <taxon>Pseudomonadota</taxon>
        <taxon>Alphaproteobacteria</taxon>
        <taxon>Sphingomonadales</taxon>
        <taxon>Sphingomonadaceae</taxon>
        <taxon>Novosphingobium</taxon>
    </lineage>
</organism>
<sequence length="79" mass="8425">MAETGRDDWGHIDADQREKLKQTALAVIKALRVPTPVMCQAGHELLETERGHVVGASDAHDAWQVMIDAAVGAHAAGKA</sequence>
<dbReference type="Proteomes" id="UP000249082">
    <property type="component" value="Unassembled WGS sequence"/>
</dbReference>
<proteinExistence type="predicted"/>
<dbReference type="EMBL" id="QFPX01000001">
    <property type="protein sequence ID" value="PZQ57512.1"/>
    <property type="molecule type" value="Genomic_DNA"/>
</dbReference>
<accession>A0A2W5NV87</accession>
<evidence type="ECO:0000313" key="2">
    <source>
        <dbReference type="Proteomes" id="UP000249082"/>
    </source>
</evidence>
<evidence type="ECO:0000313" key="1">
    <source>
        <dbReference type="EMBL" id="PZQ57512.1"/>
    </source>
</evidence>
<dbReference type="AlphaFoldDB" id="A0A2W5NV87"/>
<name>A0A2W5NV87_9SPHN</name>
<comment type="caution">
    <text evidence="1">The sequence shown here is derived from an EMBL/GenBank/DDBJ whole genome shotgun (WGS) entry which is preliminary data.</text>
</comment>
<reference evidence="1 2" key="1">
    <citation type="submission" date="2017-08" db="EMBL/GenBank/DDBJ databases">
        <title>Infants hospitalized years apart are colonized by the same room-sourced microbial strains.</title>
        <authorList>
            <person name="Brooks B."/>
            <person name="Olm M.R."/>
            <person name="Firek B.A."/>
            <person name="Baker R."/>
            <person name="Thomas B.C."/>
            <person name="Morowitz M.J."/>
            <person name="Banfield J.F."/>
        </authorList>
    </citation>
    <scope>NUCLEOTIDE SEQUENCE [LARGE SCALE GENOMIC DNA]</scope>
    <source>
        <strain evidence="1">S2_005_002_R2_33</strain>
    </source>
</reference>
<protein>
    <submittedName>
        <fullName evidence="1">Uncharacterized protein</fullName>
    </submittedName>
</protein>